<dbReference type="InterPro" id="IPR018247">
    <property type="entry name" value="EF_Hand_1_Ca_BS"/>
</dbReference>
<dbReference type="InterPro" id="IPR028846">
    <property type="entry name" value="Recoverin"/>
</dbReference>
<organism evidence="5 6">
    <name type="scientific">Paralvinella palmiformis</name>
    <dbReference type="NCBI Taxonomy" id="53620"/>
    <lineage>
        <taxon>Eukaryota</taxon>
        <taxon>Metazoa</taxon>
        <taxon>Spiralia</taxon>
        <taxon>Lophotrochozoa</taxon>
        <taxon>Annelida</taxon>
        <taxon>Polychaeta</taxon>
        <taxon>Sedentaria</taxon>
        <taxon>Canalipalpata</taxon>
        <taxon>Terebellida</taxon>
        <taxon>Terebelliformia</taxon>
        <taxon>Alvinellidae</taxon>
        <taxon>Paralvinella</taxon>
    </lineage>
</organism>
<evidence type="ECO:0000259" key="4">
    <source>
        <dbReference type="PROSITE" id="PS50222"/>
    </source>
</evidence>
<evidence type="ECO:0000256" key="2">
    <source>
        <dbReference type="ARBA" id="ARBA00022737"/>
    </source>
</evidence>
<evidence type="ECO:0000313" key="6">
    <source>
        <dbReference type="Proteomes" id="UP001208570"/>
    </source>
</evidence>
<dbReference type="InterPro" id="IPR002048">
    <property type="entry name" value="EF_hand_dom"/>
</dbReference>
<dbReference type="Gene3D" id="1.10.238.10">
    <property type="entry name" value="EF-hand"/>
    <property type="match status" value="1"/>
</dbReference>
<reference evidence="5" key="1">
    <citation type="journal article" date="2023" name="Mol. Biol. Evol.">
        <title>Third-Generation Sequencing Reveals the Adaptive Role of the Epigenome in Three Deep-Sea Polychaetes.</title>
        <authorList>
            <person name="Perez M."/>
            <person name="Aroh O."/>
            <person name="Sun Y."/>
            <person name="Lan Y."/>
            <person name="Juniper S.K."/>
            <person name="Young C.R."/>
            <person name="Angers B."/>
            <person name="Qian P.Y."/>
        </authorList>
    </citation>
    <scope>NUCLEOTIDE SEQUENCE</scope>
    <source>
        <strain evidence="5">P08H-3</strain>
    </source>
</reference>
<sequence>MDRTVFRDIIRMFDITDDIMMDRVFKAFDTDNDSFISMEEWIKGMSVFLRGTLPEKTKFCFYIYDMGGDGYIGRDDMFHLLKNCIVKSITDEDQEEPVRELVEYCLKLLDIDRDQRVSPGDFSKAVQNDNLLLELLGTCLPSSEEFIYRKQMSRVNRHKKLASDQSVYTKTVLRGHDVTLDRLLHSYDNQLSNRCSELDHEMYIVETYGEEILPRCQKVHDRCVQNTRVKVCRKYLKQKLLDDYSKLEKSKSENLQKADKNA</sequence>
<dbReference type="Proteomes" id="UP001208570">
    <property type="component" value="Unassembled WGS sequence"/>
</dbReference>
<name>A0AAD9MZ84_9ANNE</name>
<dbReference type="PANTHER" id="PTHR23055">
    <property type="entry name" value="CALCIUM BINDING PROTEINS"/>
    <property type="match status" value="1"/>
</dbReference>
<dbReference type="SUPFAM" id="SSF47473">
    <property type="entry name" value="EF-hand"/>
    <property type="match status" value="1"/>
</dbReference>
<dbReference type="PANTHER" id="PTHR23055:SF60">
    <property type="entry name" value="CALAXIN"/>
    <property type="match status" value="1"/>
</dbReference>
<evidence type="ECO:0000256" key="1">
    <source>
        <dbReference type="ARBA" id="ARBA00022723"/>
    </source>
</evidence>
<dbReference type="PROSITE" id="PS50222">
    <property type="entry name" value="EF_HAND_2"/>
    <property type="match status" value="2"/>
</dbReference>
<evidence type="ECO:0000256" key="3">
    <source>
        <dbReference type="ARBA" id="ARBA00022837"/>
    </source>
</evidence>
<feature type="domain" description="EF-hand" evidence="4">
    <location>
        <begin position="16"/>
        <end position="51"/>
    </location>
</feature>
<keyword evidence="6" id="KW-1185">Reference proteome</keyword>
<evidence type="ECO:0000313" key="5">
    <source>
        <dbReference type="EMBL" id="KAK2151267.1"/>
    </source>
</evidence>
<protein>
    <recommendedName>
        <fullName evidence="4">EF-hand domain-containing protein</fullName>
    </recommendedName>
</protein>
<feature type="domain" description="EF-hand" evidence="4">
    <location>
        <begin position="97"/>
        <end position="132"/>
    </location>
</feature>
<dbReference type="Pfam" id="PF13499">
    <property type="entry name" value="EF-hand_7"/>
    <property type="match status" value="1"/>
</dbReference>
<dbReference type="PROSITE" id="PS00018">
    <property type="entry name" value="EF_HAND_1"/>
    <property type="match status" value="1"/>
</dbReference>
<dbReference type="InterPro" id="IPR011992">
    <property type="entry name" value="EF-hand-dom_pair"/>
</dbReference>
<dbReference type="PRINTS" id="PR00450">
    <property type="entry name" value="RECOVERIN"/>
</dbReference>
<comment type="caution">
    <text evidence="5">The sequence shown here is derived from an EMBL/GenBank/DDBJ whole genome shotgun (WGS) entry which is preliminary data.</text>
</comment>
<keyword evidence="2" id="KW-0677">Repeat</keyword>
<dbReference type="GO" id="GO:0005509">
    <property type="term" value="F:calcium ion binding"/>
    <property type="evidence" value="ECO:0007669"/>
    <property type="project" value="InterPro"/>
</dbReference>
<gene>
    <name evidence="5" type="ORF">LSH36_369g03043</name>
</gene>
<dbReference type="EMBL" id="JAODUP010000369">
    <property type="protein sequence ID" value="KAK2151267.1"/>
    <property type="molecule type" value="Genomic_DNA"/>
</dbReference>
<dbReference type="SMART" id="SM00054">
    <property type="entry name" value="EFh"/>
    <property type="match status" value="3"/>
</dbReference>
<keyword evidence="3" id="KW-0106">Calcium</keyword>
<proteinExistence type="predicted"/>
<dbReference type="AlphaFoldDB" id="A0AAD9MZ84"/>
<accession>A0AAD9MZ84</accession>
<keyword evidence="1" id="KW-0479">Metal-binding</keyword>